<accession>A0A1D8UXN0</accession>
<proteinExistence type="predicted"/>
<keyword evidence="2" id="KW-1185">Reference proteome</keyword>
<dbReference type="RefSeq" id="WP_070403869.1">
    <property type="nucleotide sequence ID" value="NZ_BJVW01000077.1"/>
</dbReference>
<geneLocation type="plasmid" evidence="2">
    <name>pkb14400_1</name>
</geneLocation>
<dbReference type="Proteomes" id="UP000179145">
    <property type="component" value="Plasmid pKB14400_1"/>
</dbReference>
<organism evidence="1 2">
    <name type="scientific">Kozakia baliensis</name>
    <dbReference type="NCBI Taxonomy" id="153496"/>
    <lineage>
        <taxon>Bacteria</taxon>
        <taxon>Pseudomonadati</taxon>
        <taxon>Pseudomonadota</taxon>
        <taxon>Alphaproteobacteria</taxon>
        <taxon>Acetobacterales</taxon>
        <taxon>Acetobacteraceae</taxon>
        <taxon>Kozakia</taxon>
    </lineage>
</organism>
<keyword evidence="1" id="KW-0614">Plasmid</keyword>
<dbReference type="KEGG" id="kba:A0U89_13750"/>
<evidence type="ECO:0000313" key="2">
    <source>
        <dbReference type="Proteomes" id="UP000179145"/>
    </source>
</evidence>
<gene>
    <name evidence="1" type="ORF">A0U89_13750</name>
</gene>
<dbReference type="OrthoDB" id="7221746at2"/>
<name>A0A1D8UXN0_9PROT</name>
<dbReference type="EMBL" id="CP014675">
    <property type="protein sequence ID" value="AOX18384.1"/>
    <property type="molecule type" value="Genomic_DNA"/>
</dbReference>
<dbReference type="AlphaFoldDB" id="A0A1D8UXN0"/>
<protein>
    <submittedName>
        <fullName evidence="1">Uncharacterized protein</fullName>
    </submittedName>
</protein>
<evidence type="ECO:0000313" key="1">
    <source>
        <dbReference type="EMBL" id="AOX18384.1"/>
    </source>
</evidence>
<sequence length="155" mass="17181">MSVGKALAPEDIAKLDEAIALARKSSRDFAGEFQSNEATFVYACLDALEAFAILLKAMPEAFAAVHHSIEMERLQLNDTLRLSRETVIALGRIDDNVVRKQVIDLTSQLLSSLDPEIENRARLINEKIAMKQIAWLCSFAAIITLIVFFVGRCSV</sequence>
<reference evidence="1 2" key="1">
    <citation type="journal article" date="2016" name="Microb. Cell Fact.">
        <title>Dissection of exopolysaccharide biosynthesis in Kozakia baliensis.</title>
        <authorList>
            <person name="Brandt J.U."/>
            <person name="Jakob F."/>
            <person name="Behr J."/>
            <person name="Geissler A.J."/>
            <person name="Vogel R.F."/>
        </authorList>
    </citation>
    <scope>NUCLEOTIDE SEQUENCE [LARGE SCALE GENOMIC DNA]</scope>
    <source>
        <strain evidence="1 2">DSM 14400</strain>
        <plasmid evidence="2">Plasmid pkb14400_1</plasmid>
    </source>
</reference>